<dbReference type="InterPro" id="IPR029515">
    <property type="entry name" value="Liprin"/>
</dbReference>
<dbReference type="AlphaFoldDB" id="A0AAV4XLF3"/>
<evidence type="ECO:0000256" key="2">
    <source>
        <dbReference type="SAM" id="MobiDB-lite"/>
    </source>
</evidence>
<keyword evidence="1" id="KW-0677">Repeat</keyword>
<dbReference type="EMBL" id="BPLR01000607">
    <property type="protein sequence ID" value="GIY96006.1"/>
    <property type="molecule type" value="Genomic_DNA"/>
</dbReference>
<name>A0AAV4XLF3_CAEEX</name>
<sequence length="277" mass="30464">MDILSPSGHTDAQTLALMLQEQLDAINNEIRLIQEEKQSTEQRAEELESRVGSMDSMGLLARGCPSDRPSPPQSGRSTPKSHLSPNRDYLQKYHTAPASMTPAHMYQYASTSQPQLADSMLPQIQTVAEAIDDSQLSRQSSPPTPRSLRLERIAQTLPHNPDEYRSAQSQPTSSSIPSSTVPPDLLRCGGFVDGEVMTPVDPTPPSGSVVQKAEFCRRANKKANVKKVVLLSCQPCQIQKSNEKLNQQSSSSPETKTCHSRNGCFNKPICQNLRELV</sequence>
<gene>
    <name evidence="3" type="primary">Ppfia3</name>
    <name evidence="3" type="ORF">CEXT_404521</name>
</gene>
<feature type="region of interest" description="Disordered" evidence="2">
    <location>
        <begin position="37"/>
        <end position="86"/>
    </location>
</feature>
<dbReference type="PANTHER" id="PTHR12587">
    <property type="entry name" value="LAR INTERACTING PROTEIN LIP -RELATED PROTEIN"/>
    <property type="match status" value="1"/>
</dbReference>
<reference evidence="3 4" key="1">
    <citation type="submission" date="2021-06" db="EMBL/GenBank/DDBJ databases">
        <title>Caerostris extrusa draft genome.</title>
        <authorList>
            <person name="Kono N."/>
            <person name="Arakawa K."/>
        </authorList>
    </citation>
    <scope>NUCLEOTIDE SEQUENCE [LARGE SCALE GENOMIC DNA]</scope>
</reference>
<keyword evidence="4" id="KW-1185">Reference proteome</keyword>
<feature type="compositionally biased region" description="Polar residues" evidence="2">
    <location>
        <begin position="73"/>
        <end position="84"/>
    </location>
</feature>
<comment type="caution">
    <text evidence="3">The sequence shown here is derived from an EMBL/GenBank/DDBJ whole genome shotgun (WGS) entry which is preliminary data.</text>
</comment>
<evidence type="ECO:0000313" key="3">
    <source>
        <dbReference type="EMBL" id="GIY96006.1"/>
    </source>
</evidence>
<feature type="compositionally biased region" description="Low complexity" evidence="2">
    <location>
        <begin position="166"/>
        <end position="183"/>
    </location>
</feature>
<dbReference type="Proteomes" id="UP001054945">
    <property type="component" value="Unassembled WGS sequence"/>
</dbReference>
<evidence type="ECO:0000256" key="1">
    <source>
        <dbReference type="ARBA" id="ARBA00022737"/>
    </source>
</evidence>
<dbReference type="PANTHER" id="PTHR12587:SF20">
    <property type="entry name" value="LIPRIN-ALPHA, ISOFORM E"/>
    <property type="match status" value="1"/>
</dbReference>
<protein>
    <submittedName>
        <fullName evidence="3">Liprin-alpha-3</fullName>
    </submittedName>
</protein>
<dbReference type="GO" id="GO:0048786">
    <property type="term" value="C:presynaptic active zone"/>
    <property type="evidence" value="ECO:0007669"/>
    <property type="project" value="TreeGrafter"/>
</dbReference>
<feature type="compositionally biased region" description="Basic and acidic residues" evidence="2">
    <location>
        <begin position="37"/>
        <end position="49"/>
    </location>
</feature>
<feature type="region of interest" description="Disordered" evidence="2">
    <location>
        <begin position="158"/>
        <end position="183"/>
    </location>
</feature>
<accession>A0AAV4XLF3</accession>
<dbReference type="GO" id="GO:0050808">
    <property type="term" value="P:synapse organization"/>
    <property type="evidence" value="ECO:0007669"/>
    <property type="project" value="TreeGrafter"/>
</dbReference>
<organism evidence="3 4">
    <name type="scientific">Caerostris extrusa</name>
    <name type="common">Bark spider</name>
    <name type="synonym">Caerostris bankana</name>
    <dbReference type="NCBI Taxonomy" id="172846"/>
    <lineage>
        <taxon>Eukaryota</taxon>
        <taxon>Metazoa</taxon>
        <taxon>Ecdysozoa</taxon>
        <taxon>Arthropoda</taxon>
        <taxon>Chelicerata</taxon>
        <taxon>Arachnida</taxon>
        <taxon>Araneae</taxon>
        <taxon>Araneomorphae</taxon>
        <taxon>Entelegynae</taxon>
        <taxon>Araneoidea</taxon>
        <taxon>Araneidae</taxon>
        <taxon>Caerostris</taxon>
    </lineage>
</organism>
<proteinExistence type="predicted"/>
<evidence type="ECO:0000313" key="4">
    <source>
        <dbReference type="Proteomes" id="UP001054945"/>
    </source>
</evidence>